<keyword evidence="8 9" id="KW-0472">Membrane</keyword>
<dbReference type="PROSITE" id="PS00855">
    <property type="entry name" value="SPASE_II"/>
    <property type="match status" value="1"/>
</dbReference>
<dbReference type="HAMAP" id="MF_00161">
    <property type="entry name" value="LspA"/>
    <property type="match status" value="1"/>
</dbReference>
<proteinExistence type="inferred from homology"/>
<dbReference type="AlphaFoldDB" id="W0SBN6"/>
<dbReference type="NCBIfam" id="TIGR00077">
    <property type="entry name" value="lspA"/>
    <property type="match status" value="1"/>
</dbReference>
<dbReference type="HOGENOM" id="CLU_083252_4_0_4"/>
<dbReference type="Proteomes" id="UP000031637">
    <property type="component" value="Chromosome"/>
</dbReference>
<comment type="subcellular location">
    <subcellularLocation>
        <location evidence="9">Cell membrane</location>
        <topology evidence="9">Multi-pass membrane protein</topology>
    </subcellularLocation>
</comment>
<dbReference type="GO" id="GO:0006508">
    <property type="term" value="P:proteolysis"/>
    <property type="evidence" value="ECO:0007669"/>
    <property type="project" value="UniProtKB-KW"/>
</dbReference>
<dbReference type="KEGG" id="shd:SUTH_00826"/>
<feature type="active site" evidence="9">
    <location>
        <position position="121"/>
    </location>
</feature>
<dbReference type="RefSeq" id="WP_041097305.1">
    <property type="nucleotide sequence ID" value="NZ_AP012547.1"/>
</dbReference>
<comment type="similarity">
    <text evidence="1 9 11">Belongs to the peptidase A8 family.</text>
</comment>
<keyword evidence="12" id="KW-0449">Lipoprotein</keyword>
<keyword evidence="2 9" id="KW-1003">Cell membrane</keyword>
<feature type="transmembrane region" description="Helical" evidence="9">
    <location>
        <begin position="93"/>
        <end position="111"/>
    </location>
</feature>
<keyword evidence="5 9" id="KW-0064">Aspartyl protease</keyword>
<dbReference type="UniPathway" id="UPA00665"/>
<sequence>MPKSASSLARWLALALLVLVLDQVSKAWVLANFRLMDRQVVTSFFNLVLVFNPGASFSFLADAGGWQKWFFVTLALGISAWLLVMLRKHAGERLLSAALALILGGALGNVIDRLRFDAVVDFLDFHLAGYHWPAFNVADSSIFVGVALMLLHQFLQPKEAP</sequence>
<dbReference type="PRINTS" id="PR00781">
    <property type="entry name" value="LIPOSIGPTASE"/>
</dbReference>
<evidence type="ECO:0000256" key="5">
    <source>
        <dbReference type="ARBA" id="ARBA00022750"/>
    </source>
</evidence>
<keyword evidence="6 9" id="KW-0378">Hydrolase</keyword>
<keyword evidence="7 9" id="KW-1133">Transmembrane helix</keyword>
<evidence type="ECO:0000256" key="3">
    <source>
        <dbReference type="ARBA" id="ARBA00022670"/>
    </source>
</evidence>
<keyword evidence="4 9" id="KW-0812">Transmembrane</keyword>
<dbReference type="EC" id="3.4.23.36" evidence="9"/>
<dbReference type="STRING" id="1223802.SUTH_00826"/>
<evidence type="ECO:0000256" key="9">
    <source>
        <dbReference type="HAMAP-Rule" id="MF_00161"/>
    </source>
</evidence>
<gene>
    <name evidence="9" type="primary">lspA</name>
    <name evidence="12" type="ORF">SUTH_00826</name>
</gene>
<evidence type="ECO:0000256" key="1">
    <source>
        <dbReference type="ARBA" id="ARBA00006139"/>
    </source>
</evidence>
<evidence type="ECO:0000313" key="13">
    <source>
        <dbReference type="Proteomes" id="UP000031637"/>
    </source>
</evidence>
<dbReference type="InterPro" id="IPR001872">
    <property type="entry name" value="Peptidase_A8"/>
</dbReference>
<reference evidence="12 13" key="1">
    <citation type="journal article" date="2014" name="Syst. Appl. Microbiol.">
        <title>Complete genomes of freshwater sulfur oxidizers Sulfuricella denitrificans skB26 and Sulfuritalea hydrogenivorans sk43H: genetic insights into the sulfur oxidation pathway of betaproteobacteria.</title>
        <authorList>
            <person name="Watanabe T."/>
            <person name="Kojima H."/>
            <person name="Fukui M."/>
        </authorList>
    </citation>
    <scope>NUCLEOTIDE SEQUENCE [LARGE SCALE GENOMIC DNA]</scope>
    <source>
        <strain evidence="12">DSM22779</strain>
    </source>
</reference>
<feature type="transmembrane region" description="Helical" evidence="9">
    <location>
        <begin position="69"/>
        <end position="86"/>
    </location>
</feature>
<dbReference type="Pfam" id="PF01252">
    <property type="entry name" value="Peptidase_A8"/>
    <property type="match status" value="1"/>
</dbReference>
<dbReference type="EMBL" id="AP012547">
    <property type="protein sequence ID" value="BAO28634.1"/>
    <property type="molecule type" value="Genomic_DNA"/>
</dbReference>
<dbReference type="PANTHER" id="PTHR33695">
    <property type="entry name" value="LIPOPROTEIN SIGNAL PEPTIDASE"/>
    <property type="match status" value="1"/>
</dbReference>
<dbReference type="OrthoDB" id="9810259at2"/>
<comment type="function">
    <text evidence="9 10">This protein specifically catalyzes the removal of signal peptides from prolipoproteins.</text>
</comment>
<keyword evidence="3 9" id="KW-0645">Protease</keyword>
<protein>
    <recommendedName>
        <fullName evidence="9">Lipoprotein signal peptidase</fullName>
        <ecNumber evidence="9">3.4.23.36</ecNumber>
    </recommendedName>
    <alternativeName>
        <fullName evidence="9">Prolipoprotein signal peptidase</fullName>
    </alternativeName>
    <alternativeName>
        <fullName evidence="9">Signal peptidase II</fullName>
        <shortName evidence="9">SPase II</shortName>
    </alternativeName>
</protein>
<evidence type="ECO:0000313" key="12">
    <source>
        <dbReference type="EMBL" id="BAO28634.1"/>
    </source>
</evidence>
<accession>W0SBN6</accession>
<evidence type="ECO:0000256" key="10">
    <source>
        <dbReference type="RuleBase" id="RU000594"/>
    </source>
</evidence>
<evidence type="ECO:0000256" key="11">
    <source>
        <dbReference type="RuleBase" id="RU004181"/>
    </source>
</evidence>
<dbReference type="GO" id="GO:0005886">
    <property type="term" value="C:plasma membrane"/>
    <property type="evidence" value="ECO:0007669"/>
    <property type="project" value="UniProtKB-SubCell"/>
</dbReference>
<evidence type="ECO:0000256" key="4">
    <source>
        <dbReference type="ARBA" id="ARBA00022692"/>
    </source>
</evidence>
<organism evidence="12 13">
    <name type="scientific">Sulfuritalea hydrogenivorans sk43H</name>
    <dbReference type="NCBI Taxonomy" id="1223802"/>
    <lineage>
        <taxon>Bacteria</taxon>
        <taxon>Pseudomonadati</taxon>
        <taxon>Pseudomonadota</taxon>
        <taxon>Betaproteobacteria</taxon>
        <taxon>Nitrosomonadales</taxon>
        <taxon>Sterolibacteriaceae</taxon>
        <taxon>Sulfuritalea</taxon>
    </lineage>
</organism>
<evidence type="ECO:0000256" key="6">
    <source>
        <dbReference type="ARBA" id="ARBA00022801"/>
    </source>
</evidence>
<comment type="caution">
    <text evidence="9">Lacks conserved residue(s) required for the propagation of feature annotation.</text>
</comment>
<dbReference type="PANTHER" id="PTHR33695:SF1">
    <property type="entry name" value="LIPOPROTEIN SIGNAL PEPTIDASE"/>
    <property type="match status" value="1"/>
</dbReference>
<comment type="catalytic activity">
    <reaction evidence="9 10">
        <text>Release of signal peptides from bacterial membrane prolipoproteins. Hydrolyzes -Xaa-Yaa-Zaa-|-(S,diacylglyceryl)Cys-, in which Xaa is hydrophobic (preferably Leu), and Yaa (Ala or Ser) and Zaa (Gly or Ala) have small, neutral side chains.</text>
        <dbReference type="EC" id="3.4.23.36"/>
    </reaction>
</comment>
<evidence type="ECO:0000256" key="2">
    <source>
        <dbReference type="ARBA" id="ARBA00022475"/>
    </source>
</evidence>
<feature type="transmembrane region" description="Helical" evidence="9">
    <location>
        <begin position="131"/>
        <end position="151"/>
    </location>
</feature>
<comment type="pathway">
    <text evidence="9">Protein modification; lipoprotein biosynthesis (signal peptide cleavage).</text>
</comment>
<evidence type="ECO:0000256" key="8">
    <source>
        <dbReference type="ARBA" id="ARBA00023136"/>
    </source>
</evidence>
<name>W0SBN6_9PROT</name>
<feature type="active site" evidence="9">
    <location>
        <position position="139"/>
    </location>
</feature>
<evidence type="ECO:0000256" key="7">
    <source>
        <dbReference type="ARBA" id="ARBA00022989"/>
    </source>
</evidence>
<keyword evidence="13" id="KW-1185">Reference proteome</keyword>
<dbReference type="GO" id="GO:0004190">
    <property type="term" value="F:aspartic-type endopeptidase activity"/>
    <property type="evidence" value="ECO:0007669"/>
    <property type="project" value="UniProtKB-UniRule"/>
</dbReference>